<organism evidence="2 3">
    <name type="scientific">Dokdonia pacifica</name>
    <dbReference type="NCBI Taxonomy" id="1627892"/>
    <lineage>
        <taxon>Bacteria</taxon>
        <taxon>Pseudomonadati</taxon>
        <taxon>Bacteroidota</taxon>
        <taxon>Flavobacteriia</taxon>
        <taxon>Flavobacteriales</taxon>
        <taxon>Flavobacteriaceae</taxon>
        <taxon>Dokdonia</taxon>
    </lineage>
</organism>
<evidence type="ECO:0000313" key="3">
    <source>
        <dbReference type="Proteomes" id="UP000198379"/>
    </source>
</evidence>
<dbReference type="Proteomes" id="UP000198379">
    <property type="component" value="Unassembled WGS sequence"/>
</dbReference>
<reference evidence="2 3" key="1">
    <citation type="submission" date="2017-06" db="EMBL/GenBank/DDBJ databases">
        <authorList>
            <person name="Kim H.J."/>
            <person name="Triplett B.A."/>
        </authorList>
    </citation>
    <scope>NUCLEOTIDE SEQUENCE [LARGE SCALE GENOMIC DNA]</scope>
    <source>
        <strain evidence="2 3">DSM 25597</strain>
    </source>
</reference>
<dbReference type="EMBL" id="FZNY01000004">
    <property type="protein sequence ID" value="SNR88734.1"/>
    <property type="molecule type" value="Genomic_DNA"/>
</dbReference>
<keyword evidence="1" id="KW-0812">Transmembrane</keyword>
<dbReference type="NCBIfam" id="NF041635">
    <property type="entry name" value="STM3941_fam"/>
    <property type="match status" value="1"/>
</dbReference>
<feature type="transmembrane region" description="Helical" evidence="1">
    <location>
        <begin position="12"/>
        <end position="29"/>
    </location>
</feature>
<name>A0A239A135_9FLAO</name>
<keyword evidence="3" id="KW-1185">Reference proteome</keyword>
<feature type="transmembrane region" description="Helical" evidence="1">
    <location>
        <begin position="35"/>
        <end position="57"/>
    </location>
</feature>
<accession>A0A239A135</accession>
<keyword evidence="1" id="KW-0472">Membrane</keyword>
<dbReference type="RefSeq" id="WP_089371872.1">
    <property type="nucleotide sequence ID" value="NZ_BMEP01000007.1"/>
</dbReference>
<proteinExistence type="predicted"/>
<dbReference type="AlphaFoldDB" id="A0A239A135"/>
<gene>
    <name evidence="2" type="ORF">SAMN06265376_10446</name>
</gene>
<keyword evidence="1" id="KW-1133">Transmembrane helix</keyword>
<evidence type="ECO:0000313" key="2">
    <source>
        <dbReference type="EMBL" id="SNR88734.1"/>
    </source>
</evidence>
<dbReference type="InterPro" id="IPR048136">
    <property type="entry name" value="STM3941-like"/>
</dbReference>
<sequence>MESKTLRPKKTKSIILIVVSILFVLGGFLMLEEKFFVGVIAIIFFGLGVIIFTIQLFPNTSYLKLTEEGFEMRTLFKSNFTKWSDVKEFSTDYIGPNKMVILNYNEEHTKYKSGKQIAKILSGSEGALPDTYGMSAKALAQLMNEWKAKHNM</sequence>
<protein>
    <recommendedName>
        <fullName evidence="4">PH domain-containing protein</fullName>
    </recommendedName>
</protein>
<dbReference type="OrthoDB" id="6028159at2"/>
<evidence type="ECO:0008006" key="4">
    <source>
        <dbReference type="Google" id="ProtNLM"/>
    </source>
</evidence>
<evidence type="ECO:0000256" key="1">
    <source>
        <dbReference type="SAM" id="Phobius"/>
    </source>
</evidence>